<reference evidence="4" key="1">
    <citation type="submission" date="2018-06" db="EMBL/GenBank/DDBJ databases">
        <authorList>
            <consortium name="Pathogen Informatics"/>
        </authorList>
    </citation>
    <scope>NUCLEOTIDE SEQUENCE [LARGE SCALE GENOMIC DNA]</scope>
    <source>
        <strain evidence="4">NCTC10124</strain>
    </source>
</reference>
<accession>A0A3B0P6P1</accession>
<gene>
    <name evidence="2" type="ORF">NCTC10124_00515</name>
    <name evidence="3" type="ORF">NCTC10124_00543</name>
</gene>
<dbReference type="Proteomes" id="UP000259328">
    <property type="component" value="Chromosome"/>
</dbReference>
<sequence>MPKIVVQDYQADGYVADDQGNNRAEHEAANQKKLEAW</sequence>
<feature type="compositionally biased region" description="Basic and acidic residues" evidence="1">
    <location>
        <begin position="23"/>
        <end position="37"/>
    </location>
</feature>
<evidence type="ECO:0000313" key="2">
    <source>
        <dbReference type="EMBL" id="SYV92788.1"/>
    </source>
</evidence>
<protein>
    <submittedName>
        <fullName evidence="2">Uncharacterized protein</fullName>
    </submittedName>
</protein>
<dbReference type="EMBL" id="LS991953">
    <property type="protein sequence ID" value="SYV92816.1"/>
    <property type="molecule type" value="Genomic_DNA"/>
</dbReference>
<evidence type="ECO:0000256" key="1">
    <source>
        <dbReference type="SAM" id="MobiDB-lite"/>
    </source>
</evidence>
<evidence type="ECO:0000313" key="3">
    <source>
        <dbReference type="EMBL" id="SYV92816.1"/>
    </source>
</evidence>
<name>A0A3B0P6P1_MYCSY</name>
<dbReference type="AlphaFoldDB" id="A0A3B0P6P1"/>
<organism evidence="2 4">
    <name type="scientific">Mycoplasmopsis synoviae</name>
    <name type="common">Mycoplasma synoviae</name>
    <dbReference type="NCBI Taxonomy" id="2109"/>
    <lineage>
        <taxon>Bacteria</taxon>
        <taxon>Bacillati</taxon>
        <taxon>Mycoplasmatota</taxon>
        <taxon>Mycoplasmoidales</taxon>
        <taxon>Metamycoplasmataceae</taxon>
        <taxon>Mycoplasmopsis</taxon>
    </lineage>
</organism>
<reference evidence="2" key="2">
    <citation type="submission" date="2018-06" db="EMBL/GenBank/DDBJ databases">
        <authorList>
            <consortium name="Pathogen Informatics"/>
            <person name="Doyle S."/>
        </authorList>
    </citation>
    <scope>NUCLEOTIDE SEQUENCE</scope>
    <source>
        <strain evidence="2">NCTC10124</strain>
    </source>
</reference>
<dbReference type="EMBL" id="LS991953">
    <property type="protein sequence ID" value="SYV92788.1"/>
    <property type="molecule type" value="Genomic_DNA"/>
</dbReference>
<proteinExistence type="predicted"/>
<feature type="non-terminal residue" evidence="2">
    <location>
        <position position="37"/>
    </location>
</feature>
<feature type="region of interest" description="Disordered" evidence="1">
    <location>
        <begin position="16"/>
        <end position="37"/>
    </location>
</feature>
<evidence type="ECO:0000313" key="4">
    <source>
        <dbReference type="Proteomes" id="UP000259328"/>
    </source>
</evidence>